<evidence type="ECO:0000313" key="2">
    <source>
        <dbReference type="EMBL" id="QFS51183.1"/>
    </source>
</evidence>
<organism evidence="3 4">
    <name type="scientific">Nostoc sphaeroides CCNUC1</name>
    <dbReference type="NCBI Taxonomy" id="2653204"/>
    <lineage>
        <taxon>Bacteria</taxon>
        <taxon>Bacillati</taxon>
        <taxon>Cyanobacteriota</taxon>
        <taxon>Cyanophyceae</taxon>
        <taxon>Nostocales</taxon>
        <taxon>Nostocaceae</taxon>
        <taxon>Nostoc</taxon>
    </lineage>
</organism>
<dbReference type="Proteomes" id="UP000326678">
    <property type="component" value="Chromosome pGXM02"/>
</dbReference>
<evidence type="ECO:0000256" key="1">
    <source>
        <dbReference type="SAM" id="Phobius"/>
    </source>
</evidence>
<protein>
    <submittedName>
        <fullName evidence="3">Uncharacterized protein</fullName>
    </submittedName>
</protein>
<gene>
    <name evidence="2" type="ORF">GXM_08677</name>
    <name evidence="3" type="ORF">GXM_10386</name>
</gene>
<keyword evidence="1" id="KW-0472">Membrane</keyword>
<name>A0A5P8WJ77_9NOSO</name>
<reference evidence="3 4" key="1">
    <citation type="submission" date="2019-10" db="EMBL/GenBank/DDBJ databases">
        <title>Genomic and transcriptomic insights into the perfect genentic adaptation of a filamentous nitrogen-fixing cyanobacterium to rice fields.</title>
        <authorList>
            <person name="Chen Z."/>
        </authorList>
    </citation>
    <scope>NUCLEOTIDE SEQUENCE [LARGE SCALE GENOMIC DNA]</scope>
    <source>
        <strain evidence="3">CCNUC1</strain>
    </source>
</reference>
<dbReference type="EMBL" id="CP045227">
    <property type="protein sequence ID" value="QFS51183.1"/>
    <property type="molecule type" value="Genomic_DNA"/>
</dbReference>
<dbReference type="KEGG" id="nsh:GXM_10386"/>
<dbReference type="Proteomes" id="UP000326678">
    <property type="component" value="Chromosome Gxm2"/>
</dbReference>
<feature type="transmembrane region" description="Helical" evidence="1">
    <location>
        <begin position="35"/>
        <end position="54"/>
    </location>
</feature>
<evidence type="ECO:0000313" key="3">
    <source>
        <dbReference type="EMBL" id="QFS52631.1"/>
    </source>
</evidence>
<evidence type="ECO:0000313" key="4">
    <source>
        <dbReference type="Proteomes" id="UP000326678"/>
    </source>
</evidence>
<accession>A0A5P8WJ77</accession>
<keyword evidence="1" id="KW-1133">Transmembrane helix</keyword>
<keyword evidence="1" id="KW-0812">Transmembrane</keyword>
<keyword evidence="4" id="KW-1185">Reference proteome</keyword>
<dbReference type="AlphaFoldDB" id="A0A5P8WJ77"/>
<proteinExistence type="predicted"/>
<dbReference type="KEGG" id="nsh:GXM_08677"/>
<dbReference type="EMBL" id="CP045229">
    <property type="protein sequence ID" value="QFS52631.1"/>
    <property type="molecule type" value="Genomic_DNA"/>
</dbReference>
<sequence>MPRAAKPTKRPYLIVWFNEISELPRSKDFDRSCPGAWLGTGCQFTFATVIPILIP</sequence>